<dbReference type="OrthoDB" id="9813918at2"/>
<dbReference type="InterPro" id="IPR004843">
    <property type="entry name" value="Calcineurin-like_PHP"/>
</dbReference>
<dbReference type="Proteomes" id="UP000531216">
    <property type="component" value="Unassembled WGS sequence"/>
</dbReference>
<dbReference type="PANTHER" id="PTHR42850">
    <property type="entry name" value="METALLOPHOSPHOESTERASE"/>
    <property type="match status" value="1"/>
</dbReference>
<dbReference type="EMBL" id="JACIDO010000010">
    <property type="protein sequence ID" value="MBB3937541.1"/>
    <property type="molecule type" value="Genomic_DNA"/>
</dbReference>
<reference evidence="2 3" key="1">
    <citation type="submission" date="2020-08" db="EMBL/GenBank/DDBJ databases">
        <title>Genomic Encyclopedia of Type Strains, Phase IV (KMG-IV): sequencing the most valuable type-strain genomes for metagenomic binning, comparative biology and taxonomic classification.</title>
        <authorList>
            <person name="Goeker M."/>
        </authorList>
    </citation>
    <scope>NUCLEOTIDE SEQUENCE [LARGE SCALE GENOMIC DNA]</scope>
    <source>
        <strain evidence="2 3">DSM 25024</strain>
    </source>
</reference>
<accession>A0A7W6C186</accession>
<name>A0A7W6C186_9HYPH</name>
<gene>
    <name evidence="2" type="ORF">GGR05_003708</name>
</gene>
<sequence length="213" mass="24066">MRVAVFSDVHGNLPALEAFVAATAREVDAYLCLGDVVNYGPWSDDCLELIVSLPNSSLLEGNHERLFLGLDPVAHEIPLVRQFYEHASARFERADLIRDLPLSTNLGGFTCIHTIDGQRVFRDTDIEIDRDYLIGHTHHAFDVRRSGKRIVNCGSLGQNRKELSRASYAVMDLPSGDISLREIDYPWQRLLAEMEARSYAQVCLDYYRSKLPA</sequence>
<evidence type="ECO:0000259" key="1">
    <source>
        <dbReference type="Pfam" id="PF00149"/>
    </source>
</evidence>
<feature type="domain" description="Calcineurin-like phosphoesterase" evidence="1">
    <location>
        <begin position="1"/>
        <end position="142"/>
    </location>
</feature>
<dbReference type="AlphaFoldDB" id="A0A7W6C186"/>
<evidence type="ECO:0000313" key="3">
    <source>
        <dbReference type="Proteomes" id="UP000531216"/>
    </source>
</evidence>
<dbReference type="SUPFAM" id="SSF56300">
    <property type="entry name" value="Metallo-dependent phosphatases"/>
    <property type="match status" value="1"/>
</dbReference>
<protein>
    <submittedName>
        <fullName evidence="2">Putative phosphodiesterase</fullName>
    </submittedName>
</protein>
<dbReference type="GO" id="GO:0016791">
    <property type="term" value="F:phosphatase activity"/>
    <property type="evidence" value="ECO:0007669"/>
    <property type="project" value="TreeGrafter"/>
</dbReference>
<comment type="caution">
    <text evidence="2">The sequence shown here is derived from an EMBL/GenBank/DDBJ whole genome shotgun (WGS) entry which is preliminary data.</text>
</comment>
<keyword evidence="3" id="KW-1185">Reference proteome</keyword>
<dbReference type="InterPro" id="IPR029052">
    <property type="entry name" value="Metallo-depent_PP-like"/>
</dbReference>
<dbReference type="PIRSF" id="PIRSF000883">
    <property type="entry name" value="Pesterase_MJ0912"/>
    <property type="match status" value="1"/>
</dbReference>
<dbReference type="PANTHER" id="PTHR42850:SF2">
    <property type="entry name" value="BLL5683 PROTEIN"/>
    <property type="match status" value="1"/>
</dbReference>
<dbReference type="Gene3D" id="3.60.21.10">
    <property type="match status" value="1"/>
</dbReference>
<dbReference type="CDD" id="cd00838">
    <property type="entry name" value="MPP_superfamily"/>
    <property type="match status" value="1"/>
</dbReference>
<dbReference type="InterPro" id="IPR050126">
    <property type="entry name" value="Ap4A_hydrolase"/>
</dbReference>
<proteinExistence type="predicted"/>
<organism evidence="2 3">
    <name type="scientific">Aureimonas phyllosphaerae</name>
    <dbReference type="NCBI Taxonomy" id="1166078"/>
    <lineage>
        <taxon>Bacteria</taxon>
        <taxon>Pseudomonadati</taxon>
        <taxon>Pseudomonadota</taxon>
        <taxon>Alphaproteobacteria</taxon>
        <taxon>Hyphomicrobiales</taxon>
        <taxon>Aurantimonadaceae</taxon>
        <taxon>Aureimonas</taxon>
    </lineage>
</organism>
<dbReference type="InterPro" id="IPR011152">
    <property type="entry name" value="Pesterase_MJ0912"/>
</dbReference>
<dbReference type="Pfam" id="PF00149">
    <property type="entry name" value="Metallophos"/>
    <property type="match status" value="1"/>
</dbReference>
<evidence type="ECO:0000313" key="2">
    <source>
        <dbReference type="EMBL" id="MBB3937541.1"/>
    </source>
</evidence>
<dbReference type="RefSeq" id="WP_090964847.1">
    <property type="nucleotide sequence ID" value="NZ_FOOA01000015.1"/>
</dbReference>
<dbReference type="GO" id="GO:0005737">
    <property type="term" value="C:cytoplasm"/>
    <property type="evidence" value="ECO:0007669"/>
    <property type="project" value="TreeGrafter"/>
</dbReference>